<protein>
    <submittedName>
        <fullName evidence="10">Peptidase S8</fullName>
    </submittedName>
</protein>
<dbReference type="PANTHER" id="PTHR43806">
    <property type="entry name" value="PEPTIDASE S8"/>
    <property type="match status" value="1"/>
</dbReference>
<dbReference type="InterPro" id="IPR036852">
    <property type="entry name" value="Peptidase_S8/S53_dom_sf"/>
</dbReference>
<evidence type="ECO:0000313" key="11">
    <source>
        <dbReference type="Proteomes" id="UP000005289"/>
    </source>
</evidence>
<dbReference type="HOGENOM" id="CLU_011263_9_0_6"/>
<dbReference type="PROSITE" id="PS00136">
    <property type="entry name" value="SUBTILASE_ASP"/>
    <property type="match status" value="1"/>
</dbReference>
<evidence type="ECO:0000256" key="5">
    <source>
        <dbReference type="PROSITE-ProRule" id="PRU01240"/>
    </source>
</evidence>
<dbReference type="PROSITE" id="PS51892">
    <property type="entry name" value="SUBTILASE"/>
    <property type="match status" value="1"/>
</dbReference>
<sequence>MKLVTTLRRPAAVLFGLSGALTLITFLIVVLSTGLLVPGSAGASPTEPWKPGRVLVQPKPGVSEARLQQIIAAQGGQAVGRIDAINVREIQVAPQAVQAVAHALSRNPAIKFAEPDYLVELSQTMPNDPHYDNAWHLPKIEAPTAWTVSKGDGIVVAVLDTGIEAEHPDFAGKLVTGWNAVSQNDDISDIHGHGTRVAGTVGAATDNAIGVAAVGWNAMVMPIRVSNRTDGAAYSSDMARGLTWAADNGAHVANMSYMSWQHSTVQSAAQHVRNHGGVVFGAAGNGGTDAGASPTPYVVVVAATASNDSRTSWSNFGDYVDMAAPGSSIVTTSVGSGYASVSGTSFSSPITAAVGALVMAANDQLAPAQIEQILFDSAVDLGAAGWDPYYGWGRVDAGAAVMMAWSGEVDRVAPEVAIASPADGAVVESDVLVKVAATDDVGVSRVDLYVGGRLLGSETVAPYEFLWDTEQEPEGTVRLRAEARDAAGNVGVHEIDVTVQHPAEEPPPVDDEAPVATITSPTDGTQVSGTTRLSASATDNVGVTRIELSVNGSVQCASNSDSVQCNWNTRRLPNGAYTIAAHAMDAAGNIGSTSITVYIGPLPDGDGDGDGDGDDSGGDDEGGGGGPPPGRGWNR</sequence>
<keyword evidence="2 5" id="KW-0645">Protease</keyword>
<dbReference type="PANTHER" id="PTHR43806:SF11">
    <property type="entry name" value="CEREVISIN-RELATED"/>
    <property type="match status" value="1"/>
</dbReference>
<evidence type="ECO:0000256" key="7">
    <source>
        <dbReference type="SAM" id="MobiDB-lite"/>
    </source>
</evidence>
<dbReference type="PIRSF" id="PIRSF037901">
    <property type="entry name" value="Subtilisin_rel_Nmul_A1891"/>
    <property type="match status" value="1"/>
</dbReference>
<dbReference type="InterPro" id="IPR023828">
    <property type="entry name" value="Peptidase_S8_Ser-AS"/>
</dbReference>
<name>W0DH51_9GAMM</name>
<gene>
    <name evidence="10" type="ORF">THITH_05010</name>
</gene>
<evidence type="ECO:0000313" key="10">
    <source>
        <dbReference type="EMBL" id="AHE97726.1"/>
    </source>
</evidence>
<evidence type="ECO:0000259" key="9">
    <source>
        <dbReference type="Pfam" id="PF22148"/>
    </source>
</evidence>
<dbReference type="KEGG" id="tti:THITH_05010"/>
<dbReference type="InterPro" id="IPR000209">
    <property type="entry name" value="Peptidase_S8/S53_dom"/>
</dbReference>
<dbReference type="InterPro" id="IPR022398">
    <property type="entry name" value="Peptidase_S8_His-AS"/>
</dbReference>
<evidence type="ECO:0000256" key="1">
    <source>
        <dbReference type="ARBA" id="ARBA00011073"/>
    </source>
</evidence>
<dbReference type="Gene3D" id="3.40.50.200">
    <property type="entry name" value="Peptidase S8/S53 domain"/>
    <property type="match status" value="1"/>
</dbReference>
<feature type="domain" description="Fervidolysin-like N-terminal prodomain" evidence="9">
    <location>
        <begin position="43"/>
        <end position="115"/>
    </location>
</feature>
<feature type="active site" description="Charge relay system" evidence="5">
    <location>
        <position position="193"/>
    </location>
</feature>
<dbReference type="Pfam" id="PF17957">
    <property type="entry name" value="Big_7"/>
    <property type="match status" value="2"/>
</dbReference>
<evidence type="ECO:0000256" key="6">
    <source>
        <dbReference type="RuleBase" id="RU003355"/>
    </source>
</evidence>
<dbReference type="EMBL" id="CP007029">
    <property type="protein sequence ID" value="AHE97726.1"/>
    <property type="molecule type" value="Genomic_DNA"/>
</dbReference>
<feature type="active site" description="Charge relay system" evidence="5">
    <location>
        <position position="345"/>
    </location>
</feature>
<organism evidence="10 11">
    <name type="scientific">Thioalkalivibrio paradoxus ARh 1</name>
    <dbReference type="NCBI Taxonomy" id="713585"/>
    <lineage>
        <taxon>Bacteria</taxon>
        <taxon>Pseudomonadati</taxon>
        <taxon>Pseudomonadota</taxon>
        <taxon>Gammaproteobacteria</taxon>
        <taxon>Chromatiales</taxon>
        <taxon>Ectothiorhodospiraceae</taxon>
        <taxon>Thioalkalivibrio</taxon>
    </lineage>
</organism>
<dbReference type="SUPFAM" id="SSF52743">
    <property type="entry name" value="Subtilisin-like"/>
    <property type="match status" value="1"/>
</dbReference>
<evidence type="ECO:0000256" key="3">
    <source>
        <dbReference type="ARBA" id="ARBA00022801"/>
    </source>
</evidence>
<feature type="compositionally biased region" description="Pro residues" evidence="7">
    <location>
        <begin position="626"/>
        <end position="635"/>
    </location>
</feature>
<feature type="active site" description="Charge relay system" evidence="5">
    <location>
        <position position="160"/>
    </location>
</feature>
<dbReference type="GO" id="GO:0006508">
    <property type="term" value="P:proteolysis"/>
    <property type="evidence" value="ECO:0007669"/>
    <property type="project" value="UniProtKB-KW"/>
</dbReference>
<reference evidence="10 11" key="1">
    <citation type="submission" date="2013-12" db="EMBL/GenBank/DDBJ databases">
        <authorList>
            <consortium name="DOE Joint Genome Institute"/>
            <person name="Muyzer G."/>
            <person name="Huntemann M."/>
            <person name="Han J."/>
            <person name="Chen A."/>
            <person name="Kyrpides N."/>
            <person name="Mavromatis K."/>
            <person name="Markowitz V."/>
            <person name="Palaniappan K."/>
            <person name="Ivanova N."/>
            <person name="Schaumberg A."/>
            <person name="Pati A."/>
            <person name="Liolios K."/>
            <person name="Nordberg H.P."/>
            <person name="Cantor M.N."/>
            <person name="Hua S.X."/>
            <person name="Woyke T."/>
        </authorList>
    </citation>
    <scope>NUCLEOTIDE SEQUENCE [LARGE SCALE GENOMIC DNA]</scope>
    <source>
        <strain evidence="10 11">ARh 1</strain>
    </source>
</reference>
<dbReference type="InterPro" id="IPR054399">
    <property type="entry name" value="Fervidolysin-like_N_prodom"/>
</dbReference>
<dbReference type="InterPro" id="IPR013783">
    <property type="entry name" value="Ig-like_fold"/>
</dbReference>
<dbReference type="Pfam" id="PF22148">
    <property type="entry name" value="Fervidolysin_NPro-like"/>
    <property type="match status" value="1"/>
</dbReference>
<feature type="domain" description="Peptidase S8/S53" evidence="8">
    <location>
        <begin position="151"/>
        <end position="393"/>
    </location>
</feature>
<dbReference type="PROSITE" id="PS00138">
    <property type="entry name" value="SUBTILASE_SER"/>
    <property type="match status" value="1"/>
</dbReference>
<dbReference type="RefSeq" id="WP_006748837.1">
    <property type="nucleotide sequence ID" value="NZ_CP007029.1"/>
</dbReference>
<dbReference type="Gene3D" id="2.60.40.10">
    <property type="entry name" value="Immunoglobulins"/>
    <property type="match status" value="2"/>
</dbReference>
<dbReference type="InterPro" id="IPR050131">
    <property type="entry name" value="Peptidase_S8_subtilisin-like"/>
</dbReference>
<keyword evidence="4 5" id="KW-0720">Serine protease</keyword>
<dbReference type="Pfam" id="PF00082">
    <property type="entry name" value="Peptidase_S8"/>
    <property type="match status" value="1"/>
</dbReference>
<evidence type="ECO:0000259" key="8">
    <source>
        <dbReference type="Pfam" id="PF00082"/>
    </source>
</evidence>
<evidence type="ECO:0000256" key="2">
    <source>
        <dbReference type="ARBA" id="ARBA00022670"/>
    </source>
</evidence>
<dbReference type="PROSITE" id="PS00137">
    <property type="entry name" value="SUBTILASE_HIS"/>
    <property type="match status" value="1"/>
</dbReference>
<dbReference type="PRINTS" id="PR00723">
    <property type="entry name" value="SUBTILISIN"/>
</dbReference>
<dbReference type="AlphaFoldDB" id="W0DH51"/>
<dbReference type="GO" id="GO:0004252">
    <property type="term" value="F:serine-type endopeptidase activity"/>
    <property type="evidence" value="ECO:0007669"/>
    <property type="project" value="UniProtKB-UniRule"/>
</dbReference>
<feature type="region of interest" description="Disordered" evidence="7">
    <location>
        <begin position="599"/>
        <end position="635"/>
    </location>
</feature>
<dbReference type="OrthoDB" id="9790784at2"/>
<keyword evidence="11" id="KW-1185">Reference proteome</keyword>
<evidence type="ECO:0000256" key="4">
    <source>
        <dbReference type="ARBA" id="ARBA00022825"/>
    </source>
</evidence>
<feature type="compositionally biased region" description="Acidic residues" evidence="7">
    <location>
        <begin position="605"/>
        <end position="622"/>
    </location>
</feature>
<accession>W0DH51</accession>
<dbReference type="InterPro" id="IPR017315">
    <property type="entry name" value="Pep_S8A_subtilisin_pbac-2"/>
</dbReference>
<keyword evidence="3 5" id="KW-0378">Hydrolase</keyword>
<dbReference type="Proteomes" id="UP000005289">
    <property type="component" value="Chromosome"/>
</dbReference>
<dbReference type="InterPro" id="IPR015500">
    <property type="entry name" value="Peptidase_S8_subtilisin-rel"/>
</dbReference>
<dbReference type="InterPro" id="IPR023827">
    <property type="entry name" value="Peptidase_S8_Asp-AS"/>
</dbReference>
<proteinExistence type="inferred from homology"/>
<comment type="similarity">
    <text evidence="1 5 6">Belongs to the peptidase S8 family.</text>
</comment>